<feature type="compositionally biased region" description="Polar residues" evidence="1">
    <location>
        <begin position="88"/>
        <end position="101"/>
    </location>
</feature>
<gene>
    <name evidence="3" type="ORF">TWF718_009180</name>
</gene>
<feature type="region of interest" description="Disordered" evidence="1">
    <location>
        <begin position="77"/>
        <end position="101"/>
    </location>
</feature>
<feature type="domain" description="SET" evidence="2">
    <location>
        <begin position="541"/>
        <end position="770"/>
    </location>
</feature>
<dbReference type="PANTHER" id="PTHR47643:SF2">
    <property type="entry name" value="TPR DOMAIN PROTEIN (AFU_ORTHOLOGUE AFUA_5G12710)"/>
    <property type="match status" value="1"/>
</dbReference>
<organism evidence="3 4">
    <name type="scientific">Orbilia javanica</name>
    <dbReference type="NCBI Taxonomy" id="47235"/>
    <lineage>
        <taxon>Eukaryota</taxon>
        <taxon>Fungi</taxon>
        <taxon>Dikarya</taxon>
        <taxon>Ascomycota</taxon>
        <taxon>Pezizomycotina</taxon>
        <taxon>Orbiliomycetes</taxon>
        <taxon>Orbiliales</taxon>
        <taxon>Orbiliaceae</taxon>
        <taxon>Orbilia</taxon>
    </lineage>
</organism>
<dbReference type="InterPro" id="IPR011990">
    <property type="entry name" value="TPR-like_helical_dom_sf"/>
</dbReference>
<comment type="caution">
    <text evidence="3">The sequence shown here is derived from an EMBL/GenBank/DDBJ whole genome shotgun (WGS) entry which is preliminary data.</text>
</comment>
<dbReference type="EMBL" id="JAVHNR010000006">
    <property type="protein sequence ID" value="KAK6339786.1"/>
    <property type="molecule type" value="Genomic_DNA"/>
</dbReference>
<dbReference type="InterPro" id="IPR053209">
    <property type="entry name" value="Gramillin-biosynth_MTr"/>
</dbReference>
<dbReference type="Gene3D" id="1.25.40.10">
    <property type="entry name" value="Tetratricopeptide repeat domain"/>
    <property type="match status" value="1"/>
</dbReference>
<proteinExistence type="predicted"/>
<dbReference type="PROSITE" id="PS50280">
    <property type="entry name" value="SET"/>
    <property type="match status" value="1"/>
</dbReference>
<dbReference type="Pfam" id="PF00856">
    <property type="entry name" value="SET"/>
    <property type="match status" value="1"/>
</dbReference>
<protein>
    <recommendedName>
        <fullName evidence="2">SET domain-containing protein</fullName>
    </recommendedName>
</protein>
<evidence type="ECO:0000256" key="1">
    <source>
        <dbReference type="SAM" id="MobiDB-lite"/>
    </source>
</evidence>
<reference evidence="3 4" key="1">
    <citation type="submission" date="2019-10" db="EMBL/GenBank/DDBJ databases">
        <authorList>
            <person name="Palmer J.M."/>
        </authorList>
    </citation>
    <scope>NUCLEOTIDE SEQUENCE [LARGE SCALE GENOMIC DNA]</scope>
    <source>
        <strain evidence="3 4">TWF718</strain>
    </source>
</reference>
<name>A0AAN8RBI9_9PEZI</name>
<dbReference type="Gene3D" id="2.170.270.10">
    <property type="entry name" value="SET domain"/>
    <property type="match status" value="1"/>
</dbReference>
<dbReference type="SUPFAM" id="SSF82199">
    <property type="entry name" value="SET domain"/>
    <property type="match status" value="1"/>
</dbReference>
<evidence type="ECO:0000313" key="3">
    <source>
        <dbReference type="EMBL" id="KAK6339786.1"/>
    </source>
</evidence>
<keyword evidence="4" id="KW-1185">Reference proteome</keyword>
<dbReference type="InterPro" id="IPR001214">
    <property type="entry name" value="SET_dom"/>
</dbReference>
<dbReference type="SUPFAM" id="SSF48452">
    <property type="entry name" value="TPR-like"/>
    <property type="match status" value="1"/>
</dbReference>
<evidence type="ECO:0000313" key="4">
    <source>
        <dbReference type="Proteomes" id="UP001313282"/>
    </source>
</evidence>
<dbReference type="SMART" id="SM00317">
    <property type="entry name" value="SET"/>
    <property type="match status" value="1"/>
</dbReference>
<evidence type="ECO:0000259" key="2">
    <source>
        <dbReference type="PROSITE" id="PS50280"/>
    </source>
</evidence>
<dbReference type="PANTHER" id="PTHR47643">
    <property type="entry name" value="TPR DOMAIN PROTEIN (AFU_ORTHOLOGUE AFUA_5G12710)"/>
    <property type="match status" value="1"/>
</dbReference>
<dbReference type="AlphaFoldDB" id="A0AAN8RBI9"/>
<accession>A0AAN8RBI9</accession>
<dbReference type="InterPro" id="IPR046341">
    <property type="entry name" value="SET_dom_sf"/>
</dbReference>
<sequence>MSPPDGLMYILRGKNTSYYPLAILKALILLRLRKIVTNISDTRPTLSWILYTFAVLLNFARLAESLRTFRPSRANWKGKGKLEPQVDGGSNNKDNSVTLPPSNDLSIINQTIWNVIWPPMAATPRPPTDIERRIYKIKRDINSSAIGHFDRAVDRMAVAFSPNTRFAHLDFNGPAATSALSPYIGDQIMQYHANSNIQNLPCSTPVPALHMHPENRHIFRYFVGIPGSTKDENYPMSIYNIRTEFTPYPPSVGLNLQPTTTSSLTLNKRRLGYCLVVKAVLPPKHLDATHVLIEDEDGKWEILHVFNFPGINHAEDRIGQGQLMIIKEPLYYTGYGGLQAIRVDHPSDITYIMYDHPFVPLKWKRQDAHGLDAEPKILKMDGEVRMRWRKYHQAIDCFTLAYNILDRTQQEMQKNFSRPSSSGAYNTSRLEAIKLRVGCHFYLKQWERCLIEANSVLNLSFNEKTAWYKANALFHLNSFEESKQVILRIMGGSRYKFKECSRLHSQIRTRQSNSMGQYNMTQILERGKEGQHEICAGDFISEVRVKKSLSIGGHGIFTQRDFKPGDLVMVVKAVATVYGEKNTALQVRSQEGQYIKTKYGQAMVAQTISRMTGEPKNIGHLIQKLNRGKYNGTFFKSNGEYLVNGFWIDDTIEKCSMQHSIYNKRIPDFGSILDPEIFPDMALSVQSPSPTSSVRLAPGTGSSITIDSLVDSEGILRGPSSAEQASFFPQAAFINHSCLPNVRISIFSDLLFVHAASYIPKDEEIFINYLDDDYSPLTPRREILEEMFGFSCRCVRCELEYSNIEYWNTRKKAHDTIGELLSGDSINSASAIFSGVSHFIKVLEDGFKDSPSDLPQFDTAWALMVEEYFRRGMDYDEKRTGRTAELRNMKLALQILQALGAEYEFIEGDVKIFRYGFICKWLVEAWILAAISSARFYGGVFWTLRVVAKEVYGILCGETVTFEKLFWGRLEEAEVAELTEAEMLSMADIVKWLENEKLDKTELGG</sequence>
<dbReference type="CDD" id="cd20071">
    <property type="entry name" value="SET_SMYD"/>
    <property type="match status" value="1"/>
</dbReference>
<dbReference type="Proteomes" id="UP001313282">
    <property type="component" value="Unassembled WGS sequence"/>
</dbReference>